<protein>
    <submittedName>
        <fullName evidence="2">Uncharacterized protein</fullName>
    </submittedName>
</protein>
<sequence length="90" mass="9403">MSRTAGTTVDGGRPVASGRGASPLERVTVNLTSRASRALEATVGLTGDSKTDSINRALTVYAYIEQVLQQGGSITVQETPDAPPQKLVIF</sequence>
<accession>A0AB39S0D4</accession>
<proteinExistence type="predicted"/>
<evidence type="ECO:0000256" key="1">
    <source>
        <dbReference type="SAM" id="MobiDB-lite"/>
    </source>
</evidence>
<dbReference type="RefSeq" id="WP_369253711.1">
    <property type="nucleotide sequence ID" value="NZ_CP163440.1"/>
</dbReference>
<evidence type="ECO:0000313" key="2">
    <source>
        <dbReference type="EMBL" id="XDQ59345.1"/>
    </source>
</evidence>
<organism evidence="2">
    <name type="scientific">Streptomyces sp. R35</name>
    <dbReference type="NCBI Taxonomy" id="3238630"/>
    <lineage>
        <taxon>Bacteria</taxon>
        <taxon>Bacillati</taxon>
        <taxon>Actinomycetota</taxon>
        <taxon>Actinomycetes</taxon>
        <taxon>Kitasatosporales</taxon>
        <taxon>Streptomycetaceae</taxon>
        <taxon>Streptomyces</taxon>
    </lineage>
</organism>
<gene>
    <name evidence="2" type="ORF">AB5J50_00145</name>
</gene>
<dbReference type="AlphaFoldDB" id="A0AB39S0D4"/>
<feature type="region of interest" description="Disordered" evidence="1">
    <location>
        <begin position="1"/>
        <end position="24"/>
    </location>
</feature>
<dbReference type="EMBL" id="CP163440">
    <property type="protein sequence ID" value="XDQ59345.1"/>
    <property type="molecule type" value="Genomic_DNA"/>
</dbReference>
<reference evidence="2" key="1">
    <citation type="submission" date="2024-07" db="EMBL/GenBank/DDBJ databases">
        <authorList>
            <person name="Yu S.T."/>
        </authorList>
    </citation>
    <scope>NUCLEOTIDE SEQUENCE</scope>
    <source>
        <strain evidence="2">R35</strain>
    </source>
</reference>
<name>A0AB39S0D4_9ACTN</name>